<dbReference type="Proteomes" id="UP000252100">
    <property type="component" value="Chromosome"/>
</dbReference>
<keyword evidence="4" id="KW-0233">DNA recombination</keyword>
<reference evidence="8 9" key="1">
    <citation type="journal article" date="2018" name="J. Microbiol.">
        <title>Salicibibacter kimchii gen. nov., sp. nov., a moderately halophilic and alkalitolerant bacterium in the family Bacillaceae, isolated from kimchi.</title>
        <authorList>
            <person name="Jang J.Y."/>
            <person name="Oh Y.J."/>
            <person name="Lim S.K."/>
            <person name="Park H.K."/>
            <person name="Lee C."/>
            <person name="Kim J.Y."/>
            <person name="Lee M.A."/>
            <person name="Choi H.J."/>
        </authorList>
    </citation>
    <scope>NUCLEOTIDE SEQUENCE [LARGE SCALE GENOMIC DNA]</scope>
    <source>
        <strain evidence="8 9">NKC1-1</strain>
    </source>
</reference>
<dbReference type="OrthoDB" id="107900at2"/>
<dbReference type="InterPro" id="IPR011010">
    <property type="entry name" value="DNA_brk_join_enz"/>
</dbReference>
<dbReference type="PROSITE" id="PS51900">
    <property type="entry name" value="CB"/>
    <property type="match status" value="1"/>
</dbReference>
<dbReference type="PANTHER" id="PTHR30349:SF41">
    <property type="entry name" value="INTEGRASE_RECOMBINASE PROTEIN MJ0367-RELATED"/>
    <property type="match status" value="1"/>
</dbReference>
<dbReference type="GO" id="GO:0006310">
    <property type="term" value="P:DNA recombination"/>
    <property type="evidence" value="ECO:0007669"/>
    <property type="project" value="UniProtKB-KW"/>
</dbReference>
<accession>A0A345C3M5</accession>
<gene>
    <name evidence="8" type="ORF">DT065_01385</name>
</gene>
<feature type="domain" description="Core-binding (CB)" evidence="7">
    <location>
        <begin position="13"/>
        <end position="124"/>
    </location>
</feature>
<dbReference type="CDD" id="cd00397">
    <property type="entry name" value="DNA_BRE_C"/>
    <property type="match status" value="1"/>
</dbReference>
<dbReference type="InterPro" id="IPR050090">
    <property type="entry name" value="Tyrosine_recombinase_XerCD"/>
</dbReference>
<dbReference type="KEGG" id="rue:DT065_01385"/>
<dbReference type="AlphaFoldDB" id="A0A345C3M5"/>
<dbReference type="Gene3D" id="1.10.443.10">
    <property type="entry name" value="Intergrase catalytic core"/>
    <property type="match status" value="1"/>
</dbReference>
<evidence type="ECO:0000259" key="6">
    <source>
        <dbReference type="PROSITE" id="PS51898"/>
    </source>
</evidence>
<organism evidence="8 9">
    <name type="scientific">Salicibibacter kimchii</name>
    <dbReference type="NCBI Taxonomy" id="2099786"/>
    <lineage>
        <taxon>Bacteria</taxon>
        <taxon>Bacillati</taxon>
        <taxon>Bacillota</taxon>
        <taxon>Bacilli</taxon>
        <taxon>Bacillales</taxon>
        <taxon>Bacillaceae</taxon>
        <taxon>Salicibibacter</taxon>
    </lineage>
</organism>
<proteinExistence type="inferred from homology"/>
<evidence type="ECO:0000313" key="9">
    <source>
        <dbReference type="Proteomes" id="UP000252100"/>
    </source>
</evidence>
<dbReference type="PANTHER" id="PTHR30349">
    <property type="entry name" value="PHAGE INTEGRASE-RELATED"/>
    <property type="match status" value="1"/>
</dbReference>
<dbReference type="PROSITE" id="PS51898">
    <property type="entry name" value="TYR_RECOMBINASE"/>
    <property type="match status" value="1"/>
</dbReference>
<dbReference type="InterPro" id="IPR004107">
    <property type="entry name" value="Integrase_SAM-like_N"/>
</dbReference>
<evidence type="ECO:0000313" key="8">
    <source>
        <dbReference type="EMBL" id="AXF57806.1"/>
    </source>
</evidence>
<evidence type="ECO:0000256" key="1">
    <source>
        <dbReference type="ARBA" id="ARBA00008857"/>
    </source>
</evidence>
<comment type="similarity">
    <text evidence="1">Belongs to the 'phage' integrase family.</text>
</comment>
<dbReference type="InterPro" id="IPR010998">
    <property type="entry name" value="Integrase_recombinase_N"/>
</dbReference>
<evidence type="ECO:0000259" key="7">
    <source>
        <dbReference type="PROSITE" id="PS51900"/>
    </source>
</evidence>
<dbReference type="Pfam" id="PF00589">
    <property type="entry name" value="Phage_integrase"/>
    <property type="match status" value="1"/>
</dbReference>
<dbReference type="SUPFAM" id="SSF56349">
    <property type="entry name" value="DNA breaking-rejoining enzymes"/>
    <property type="match status" value="1"/>
</dbReference>
<sequence length="333" mass="39214">MYPVCGRFFCVFRDIDVKLDDFMLHCESKMLSRKTMASYEQSVRLFAHYLEDVKGVTNAKDVKTEHIRAYIKYLRERGKYTVVSEEFTREANSPQNRPDIGKEISDATIGNYVRNLKVFFRYLKEEREIKTNPAKPIENIKPSRKKKQLLSEQELKALMRSFDITSFYGYRSYTITRLLLDTGMRIGECLDLVPDDIDFKNKAIHVRNPKNKKERFVFFSPKLKQELRRWVYYRDRYCDSELLFPTNRGTKLTPSSYEKTLRGIGRQLGVDITPHQLRNNFAKYYLLNGGDIISLSRILGHSNAETTKVYLDFDEGELGQKYQRHSPMDKLNI</sequence>
<protein>
    <submittedName>
        <fullName evidence="8">Site-specific integrase</fullName>
    </submittedName>
</protein>
<dbReference type="GO" id="GO:0003677">
    <property type="term" value="F:DNA binding"/>
    <property type="evidence" value="ECO:0007669"/>
    <property type="project" value="UniProtKB-UniRule"/>
</dbReference>
<dbReference type="GO" id="GO:0015074">
    <property type="term" value="P:DNA integration"/>
    <property type="evidence" value="ECO:0007669"/>
    <property type="project" value="UniProtKB-KW"/>
</dbReference>
<name>A0A345C3M5_9BACI</name>
<keyword evidence="9" id="KW-1185">Reference proteome</keyword>
<evidence type="ECO:0000256" key="3">
    <source>
        <dbReference type="ARBA" id="ARBA00023125"/>
    </source>
</evidence>
<feature type="domain" description="Tyr recombinase" evidence="6">
    <location>
        <begin position="145"/>
        <end position="323"/>
    </location>
</feature>
<evidence type="ECO:0000256" key="2">
    <source>
        <dbReference type="ARBA" id="ARBA00022908"/>
    </source>
</evidence>
<dbReference type="Gene3D" id="1.10.150.130">
    <property type="match status" value="1"/>
</dbReference>
<keyword evidence="2" id="KW-0229">DNA integration</keyword>
<dbReference type="InterPro" id="IPR002104">
    <property type="entry name" value="Integrase_catalytic"/>
</dbReference>
<keyword evidence="3 5" id="KW-0238">DNA-binding</keyword>
<evidence type="ECO:0000256" key="5">
    <source>
        <dbReference type="PROSITE-ProRule" id="PRU01248"/>
    </source>
</evidence>
<dbReference type="Pfam" id="PF02899">
    <property type="entry name" value="Phage_int_SAM_1"/>
    <property type="match status" value="1"/>
</dbReference>
<evidence type="ECO:0000256" key="4">
    <source>
        <dbReference type="ARBA" id="ARBA00023172"/>
    </source>
</evidence>
<dbReference type="InterPro" id="IPR044068">
    <property type="entry name" value="CB"/>
</dbReference>
<dbReference type="EMBL" id="CP031092">
    <property type="protein sequence ID" value="AXF57806.1"/>
    <property type="molecule type" value="Genomic_DNA"/>
</dbReference>
<dbReference type="InterPro" id="IPR013762">
    <property type="entry name" value="Integrase-like_cat_sf"/>
</dbReference>